<protein>
    <submittedName>
        <fullName evidence="1">Uncharacterized protein</fullName>
    </submittedName>
</protein>
<proteinExistence type="predicted"/>
<dbReference type="Proteomes" id="UP000230423">
    <property type="component" value="Unassembled WGS sequence"/>
</dbReference>
<dbReference type="AlphaFoldDB" id="A0A2G9TIK7"/>
<sequence length="93" mass="10601">MLLVKPFYVRSLAKRGLPIPGGHGHGDDEDEEIQFCTVALQMRIYLRKYVANVVKVNLNTMVEFNSKFYGGTGVAFEPFYFTRLIRVAEGLEQ</sequence>
<evidence type="ECO:0000313" key="2">
    <source>
        <dbReference type="Proteomes" id="UP000230423"/>
    </source>
</evidence>
<gene>
    <name evidence="1" type="ORF">TELCIR_21426</name>
</gene>
<accession>A0A2G9TIK7</accession>
<dbReference type="EMBL" id="KZ367174">
    <property type="protein sequence ID" value="PIO57170.1"/>
    <property type="molecule type" value="Genomic_DNA"/>
</dbReference>
<reference evidence="1 2" key="1">
    <citation type="submission" date="2015-09" db="EMBL/GenBank/DDBJ databases">
        <title>Draft genome of the parasitic nematode Teladorsagia circumcincta isolate WARC Sus (inbred).</title>
        <authorList>
            <person name="Mitreva M."/>
        </authorList>
    </citation>
    <scope>NUCLEOTIDE SEQUENCE [LARGE SCALE GENOMIC DNA]</scope>
    <source>
        <strain evidence="1 2">S</strain>
    </source>
</reference>
<evidence type="ECO:0000313" key="1">
    <source>
        <dbReference type="EMBL" id="PIO57170.1"/>
    </source>
</evidence>
<keyword evidence="2" id="KW-1185">Reference proteome</keyword>
<name>A0A2G9TIK7_TELCI</name>
<organism evidence="1 2">
    <name type="scientific">Teladorsagia circumcincta</name>
    <name type="common">Brown stomach worm</name>
    <name type="synonym">Ostertagia circumcincta</name>
    <dbReference type="NCBI Taxonomy" id="45464"/>
    <lineage>
        <taxon>Eukaryota</taxon>
        <taxon>Metazoa</taxon>
        <taxon>Ecdysozoa</taxon>
        <taxon>Nematoda</taxon>
        <taxon>Chromadorea</taxon>
        <taxon>Rhabditida</taxon>
        <taxon>Rhabditina</taxon>
        <taxon>Rhabditomorpha</taxon>
        <taxon>Strongyloidea</taxon>
        <taxon>Trichostrongylidae</taxon>
        <taxon>Teladorsagia</taxon>
    </lineage>
</organism>